<reference evidence="3 4" key="1">
    <citation type="submission" date="2023-05" db="EMBL/GenBank/DDBJ databases">
        <title>B98-5 Cell Line De Novo Hybrid Assembly: An Optical Mapping Approach.</title>
        <authorList>
            <person name="Kananen K."/>
            <person name="Auerbach J.A."/>
            <person name="Kautto E."/>
            <person name="Blachly J.S."/>
        </authorList>
    </citation>
    <scope>NUCLEOTIDE SEQUENCE [LARGE SCALE GENOMIC DNA]</scope>
    <source>
        <strain evidence="3">B95-8</strain>
        <tissue evidence="3">Cell line</tissue>
    </source>
</reference>
<organism evidence="3 4">
    <name type="scientific">Saguinus oedipus</name>
    <name type="common">Cotton-top tamarin</name>
    <name type="synonym">Oedipomidas oedipus</name>
    <dbReference type="NCBI Taxonomy" id="9490"/>
    <lineage>
        <taxon>Eukaryota</taxon>
        <taxon>Metazoa</taxon>
        <taxon>Chordata</taxon>
        <taxon>Craniata</taxon>
        <taxon>Vertebrata</taxon>
        <taxon>Euteleostomi</taxon>
        <taxon>Mammalia</taxon>
        <taxon>Eutheria</taxon>
        <taxon>Euarchontoglires</taxon>
        <taxon>Primates</taxon>
        <taxon>Haplorrhini</taxon>
        <taxon>Platyrrhini</taxon>
        <taxon>Cebidae</taxon>
        <taxon>Callitrichinae</taxon>
        <taxon>Saguinus</taxon>
    </lineage>
</organism>
<feature type="region of interest" description="Disordered" evidence="1">
    <location>
        <begin position="40"/>
        <end position="71"/>
    </location>
</feature>
<name>A0ABQ9TLW7_SAGOE</name>
<feature type="region of interest" description="Disordered" evidence="1">
    <location>
        <begin position="83"/>
        <end position="102"/>
    </location>
</feature>
<dbReference type="EMBL" id="JASSZA010000021">
    <property type="protein sequence ID" value="KAK2085767.1"/>
    <property type="molecule type" value="Genomic_DNA"/>
</dbReference>
<evidence type="ECO:0000313" key="4">
    <source>
        <dbReference type="Proteomes" id="UP001266305"/>
    </source>
</evidence>
<evidence type="ECO:0000313" key="3">
    <source>
        <dbReference type="EMBL" id="KAK2085767.1"/>
    </source>
</evidence>
<keyword evidence="4" id="KW-1185">Reference proteome</keyword>
<comment type="caution">
    <text evidence="3">The sequence shown here is derived from an EMBL/GenBank/DDBJ whole genome shotgun (WGS) entry which is preliminary data.</text>
</comment>
<feature type="chain" id="PRO_5047442333" evidence="2">
    <location>
        <begin position="27"/>
        <end position="142"/>
    </location>
</feature>
<gene>
    <name evidence="3" type="ORF">P7K49_037067</name>
</gene>
<protein>
    <submittedName>
        <fullName evidence="3">Uncharacterized protein</fullName>
    </submittedName>
</protein>
<evidence type="ECO:0000256" key="2">
    <source>
        <dbReference type="SAM" id="SignalP"/>
    </source>
</evidence>
<accession>A0ABQ9TLW7</accession>
<evidence type="ECO:0000256" key="1">
    <source>
        <dbReference type="SAM" id="MobiDB-lite"/>
    </source>
</evidence>
<feature type="compositionally biased region" description="Pro residues" evidence="1">
    <location>
        <begin position="86"/>
        <end position="95"/>
    </location>
</feature>
<feature type="signal peptide" evidence="2">
    <location>
        <begin position="1"/>
        <end position="26"/>
    </location>
</feature>
<feature type="compositionally biased region" description="Polar residues" evidence="1">
    <location>
        <begin position="50"/>
        <end position="59"/>
    </location>
</feature>
<sequence length="142" mass="15371">MGVDPLLHTVLAFVGTGHLLCTPCAGTVCRREEEQRCSAPPAAWPARWSLQDQPQSSLAGPTPEGPLPPRARCRADYTAALRIPAGPAPAQAPPPRRTRPRRNAWSLRAWPACHQPMDARAWPQPIGRQHGLSAGLARAQTQ</sequence>
<proteinExistence type="predicted"/>
<keyword evidence="2" id="KW-0732">Signal</keyword>
<dbReference type="Proteomes" id="UP001266305">
    <property type="component" value="Unassembled WGS sequence"/>
</dbReference>